<dbReference type="Proteomes" id="UP000586827">
    <property type="component" value="Unassembled WGS sequence"/>
</dbReference>
<accession>A0A849BV32</accession>
<reference evidence="1 2" key="1">
    <citation type="submission" date="2020-05" db="EMBL/GenBank/DDBJ databases">
        <title>MicrobeNet Type strains.</title>
        <authorList>
            <person name="Nicholson A.C."/>
        </authorList>
    </citation>
    <scope>NUCLEOTIDE SEQUENCE [LARGE SCALE GENOMIC DNA]</scope>
    <source>
        <strain evidence="1 2">JCM 3224</strain>
    </source>
</reference>
<organism evidence="1 2">
    <name type="scientific">Nocardia uniformis</name>
    <dbReference type="NCBI Taxonomy" id="53432"/>
    <lineage>
        <taxon>Bacteria</taxon>
        <taxon>Bacillati</taxon>
        <taxon>Actinomycetota</taxon>
        <taxon>Actinomycetes</taxon>
        <taxon>Mycobacteriales</taxon>
        <taxon>Nocardiaceae</taxon>
        <taxon>Nocardia</taxon>
    </lineage>
</organism>
<dbReference type="RefSeq" id="WP_157553146.1">
    <property type="nucleotide sequence ID" value="NZ_JABELX010000001.1"/>
</dbReference>
<sequence>MESALRDKLLSNSAHIAADYERAQGRDTTAHFAEAEAERVALADAIRADGATW</sequence>
<protein>
    <submittedName>
        <fullName evidence="1">Uncharacterized protein</fullName>
    </submittedName>
</protein>
<name>A0A849BV32_9NOCA</name>
<proteinExistence type="predicted"/>
<evidence type="ECO:0000313" key="1">
    <source>
        <dbReference type="EMBL" id="NNH68928.1"/>
    </source>
</evidence>
<keyword evidence="2" id="KW-1185">Reference proteome</keyword>
<dbReference type="EMBL" id="JABELX010000001">
    <property type="protein sequence ID" value="NNH68928.1"/>
    <property type="molecule type" value="Genomic_DNA"/>
</dbReference>
<comment type="caution">
    <text evidence="1">The sequence shown here is derived from an EMBL/GenBank/DDBJ whole genome shotgun (WGS) entry which is preliminary data.</text>
</comment>
<dbReference type="AlphaFoldDB" id="A0A849BV32"/>
<gene>
    <name evidence="1" type="ORF">HLB23_03400</name>
</gene>
<evidence type="ECO:0000313" key="2">
    <source>
        <dbReference type="Proteomes" id="UP000586827"/>
    </source>
</evidence>